<dbReference type="Pfam" id="PF07690">
    <property type="entry name" value="MFS_1"/>
    <property type="match status" value="2"/>
</dbReference>
<evidence type="ECO:0000256" key="1">
    <source>
        <dbReference type="ARBA" id="ARBA00004651"/>
    </source>
</evidence>
<evidence type="ECO:0000256" key="8">
    <source>
        <dbReference type="SAM" id="Phobius"/>
    </source>
</evidence>
<feature type="transmembrane region" description="Helical" evidence="8">
    <location>
        <begin position="256"/>
        <end position="274"/>
    </location>
</feature>
<proteinExistence type="predicted"/>
<feature type="transmembrane region" description="Helical" evidence="8">
    <location>
        <begin position="333"/>
        <end position="353"/>
    </location>
</feature>
<feature type="transmembrane region" description="Helical" evidence="8">
    <location>
        <begin position="410"/>
        <end position="436"/>
    </location>
</feature>
<dbReference type="Gene3D" id="1.20.1250.20">
    <property type="entry name" value="MFS general substrate transporter like domains"/>
    <property type="match status" value="1"/>
</dbReference>
<name>A0A426FTP9_9BURK</name>
<evidence type="ECO:0000256" key="3">
    <source>
        <dbReference type="ARBA" id="ARBA00022475"/>
    </source>
</evidence>
<keyword evidence="6 8" id="KW-0472">Membrane</keyword>
<dbReference type="AlphaFoldDB" id="A0A426FTP9"/>
<dbReference type="SUPFAM" id="SSF103473">
    <property type="entry name" value="MFS general substrate transporter"/>
    <property type="match status" value="1"/>
</dbReference>
<feature type="transmembrane region" description="Helical" evidence="8">
    <location>
        <begin position="294"/>
        <end position="313"/>
    </location>
</feature>
<dbReference type="InterPro" id="IPR036259">
    <property type="entry name" value="MFS_trans_sf"/>
</dbReference>
<keyword evidence="11" id="KW-1185">Reference proteome</keyword>
<evidence type="ECO:0000259" key="9">
    <source>
        <dbReference type="PROSITE" id="PS50850"/>
    </source>
</evidence>
<dbReference type="OrthoDB" id="9807274at2"/>
<organism evidence="10 11">
    <name type="scientific">Lautropia dentalis</name>
    <dbReference type="NCBI Taxonomy" id="2490857"/>
    <lineage>
        <taxon>Bacteria</taxon>
        <taxon>Pseudomonadati</taxon>
        <taxon>Pseudomonadota</taxon>
        <taxon>Betaproteobacteria</taxon>
        <taxon>Burkholderiales</taxon>
        <taxon>Burkholderiaceae</taxon>
        <taxon>Lautropia</taxon>
    </lineage>
</organism>
<evidence type="ECO:0000256" key="5">
    <source>
        <dbReference type="ARBA" id="ARBA00022989"/>
    </source>
</evidence>
<keyword evidence="2" id="KW-0813">Transport</keyword>
<evidence type="ECO:0000256" key="6">
    <source>
        <dbReference type="ARBA" id="ARBA00023136"/>
    </source>
</evidence>
<dbReference type="CDD" id="cd17321">
    <property type="entry name" value="MFS_MMR_MDR_like"/>
    <property type="match status" value="1"/>
</dbReference>
<accession>A0A426FTP9</accession>
<keyword evidence="4 8" id="KW-0812">Transmembrane</keyword>
<feature type="transmembrane region" description="Helical" evidence="8">
    <location>
        <begin position="78"/>
        <end position="96"/>
    </location>
</feature>
<feature type="transmembrane region" description="Helical" evidence="8">
    <location>
        <begin position="457"/>
        <end position="477"/>
    </location>
</feature>
<feature type="region of interest" description="Disordered" evidence="7">
    <location>
        <begin position="1"/>
        <end position="30"/>
    </location>
</feature>
<evidence type="ECO:0000256" key="7">
    <source>
        <dbReference type="SAM" id="MobiDB-lite"/>
    </source>
</evidence>
<feature type="transmembrane region" description="Helical" evidence="8">
    <location>
        <begin position="360"/>
        <end position="380"/>
    </location>
</feature>
<feature type="transmembrane region" description="Helical" evidence="8">
    <location>
        <begin position="136"/>
        <end position="157"/>
    </location>
</feature>
<dbReference type="PANTHER" id="PTHR42718">
    <property type="entry name" value="MAJOR FACILITATOR SUPERFAMILY MULTIDRUG TRANSPORTER MFSC"/>
    <property type="match status" value="1"/>
</dbReference>
<feature type="transmembrane region" description="Helical" evidence="8">
    <location>
        <begin position="543"/>
        <end position="563"/>
    </location>
</feature>
<comment type="subcellular location">
    <subcellularLocation>
        <location evidence="1">Cell membrane</location>
        <topology evidence="1">Multi-pass membrane protein</topology>
    </subcellularLocation>
</comment>
<sequence>MARPIPATTTTTVTPGTSATAATPVAPGPHHGPSGLRRWLLLLMVSLGLLLVTVDITILLTALPVLTHDLHASTTEGLWIVNAYPLFSTGLLLGAGTLGDRIGHRRTFLAGLLIFGLASLLAAFSGSVGMLVAARILQAVGASAMLPATLALIRVGFDDERERALAISIWAALSLVGAILGPLLGGWLLAHFHWGSLFLINVPVIALTFAGSWFVAPEHRTPDAAPWDLPSSVLALFALSSLVLIIKTLAHPPLDLPVMTAALGVGGAAAAAFVHRQHRLTHPLLDFSLFRNRAFAAGVLGAISVTFTTGGVLLGVSQRFQWVAGYSPLESGLLASVLFAGTLPSAILGGLWTHRLGLRTLIAGGLALAAVGMLVAAQALPWHAASLHETVPAMASVTADTIHPASRNGLAWLVGGLLLAGFGLGATISVASTTIVESAPPERAGMASSVEEVSYEFGALLAIAVQGSLLSGLYVVFIELPPGTDPAAGTDIATTLEWAARAGQAASQTTTPTDLQQPAAGATSLATALVQAAHVAFDRSYTVVMYVSALFLALGAFVTGKLLGSVSPPPRPPVP</sequence>
<evidence type="ECO:0000256" key="2">
    <source>
        <dbReference type="ARBA" id="ARBA00022448"/>
    </source>
</evidence>
<feature type="transmembrane region" description="Helical" evidence="8">
    <location>
        <begin position="39"/>
        <end position="66"/>
    </location>
</feature>
<keyword evidence="3" id="KW-1003">Cell membrane</keyword>
<dbReference type="InterPro" id="IPR020846">
    <property type="entry name" value="MFS_dom"/>
</dbReference>
<feature type="transmembrane region" description="Helical" evidence="8">
    <location>
        <begin position="164"/>
        <end position="188"/>
    </location>
</feature>
<dbReference type="Gene3D" id="1.20.1720.10">
    <property type="entry name" value="Multidrug resistance protein D"/>
    <property type="match status" value="1"/>
</dbReference>
<dbReference type="PANTHER" id="PTHR42718:SF47">
    <property type="entry name" value="METHYL VIOLOGEN RESISTANCE PROTEIN SMVA"/>
    <property type="match status" value="1"/>
</dbReference>
<reference evidence="10 11" key="1">
    <citation type="submission" date="2018-11" db="EMBL/GenBank/DDBJ databases">
        <title>Genome sequencing of Lautropia sp. KCOM 2505 (= ChDC F240).</title>
        <authorList>
            <person name="Kook J.-K."/>
            <person name="Park S.-N."/>
            <person name="Lim Y.K."/>
        </authorList>
    </citation>
    <scope>NUCLEOTIDE SEQUENCE [LARGE SCALE GENOMIC DNA]</scope>
    <source>
        <strain evidence="10 11">KCOM 2505</strain>
    </source>
</reference>
<dbReference type="GO" id="GO:0022857">
    <property type="term" value="F:transmembrane transporter activity"/>
    <property type="evidence" value="ECO:0007669"/>
    <property type="project" value="InterPro"/>
</dbReference>
<evidence type="ECO:0000256" key="4">
    <source>
        <dbReference type="ARBA" id="ARBA00022692"/>
    </source>
</evidence>
<feature type="transmembrane region" description="Helical" evidence="8">
    <location>
        <begin position="227"/>
        <end position="250"/>
    </location>
</feature>
<feature type="transmembrane region" description="Helical" evidence="8">
    <location>
        <begin position="108"/>
        <end position="130"/>
    </location>
</feature>
<comment type="caution">
    <text evidence="10">The sequence shown here is derived from an EMBL/GenBank/DDBJ whole genome shotgun (WGS) entry which is preliminary data.</text>
</comment>
<keyword evidence="5 8" id="KW-1133">Transmembrane helix</keyword>
<dbReference type="PROSITE" id="PS50850">
    <property type="entry name" value="MFS"/>
    <property type="match status" value="1"/>
</dbReference>
<protein>
    <submittedName>
        <fullName evidence="10">MFS transporter</fullName>
    </submittedName>
</protein>
<feature type="domain" description="Major facilitator superfamily (MFS) profile" evidence="9">
    <location>
        <begin position="41"/>
        <end position="567"/>
    </location>
</feature>
<dbReference type="InterPro" id="IPR011701">
    <property type="entry name" value="MFS"/>
</dbReference>
<dbReference type="Proteomes" id="UP000270261">
    <property type="component" value="Unassembled WGS sequence"/>
</dbReference>
<gene>
    <name evidence="10" type="ORF">EHV23_03800</name>
</gene>
<evidence type="ECO:0000313" key="11">
    <source>
        <dbReference type="Proteomes" id="UP000270261"/>
    </source>
</evidence>
<evidence type="ECO:0000313" key="10">
    <source>
        <dbReference type="EMBL" id="RRN46071.1"/>
    </source>
</evidence>
<dbReference type="EMBL" id="RRUE01000001">
    <property type="protein sequence ID" value="RRN46071.1"/>
    <property type="molecule type" value="Genomic_DNA"/>
</dbReference>
<dbReference type="GO" id="GO:0005886">
    <property type="term" value="C:plasma membrane"/>
    <property type="evidence" value="ECO:0007669"/>
    <property type="project" value="UniProtKB-SubCell"/>
</dbReference>
<feature type="transmembrane region" description="Helical" evidence="8">
    <location>
        <begin position="194"/>
        <end position="215"/>
    </location>
</feature>